<comment type="subcellular location">
    <subcellularLocation>
        <location evidence="1">Membrane</location>
        <topology evidence="1">Single-pass type I membrane protein</topology>
    </subcellularLocation>
</comment>
<name>A0A5J9W9J4_9POAL</name>
<evidence type="ECO:0000256" key="8">
    <source>
        <dbReference type="ARBA" id="ARBA00023008"/>
    </source>
</evidence>
<dbReference type="PROSITE" id="PS51485">
    <property type="entry name" value="PHYTOCYANIN"/>
    <property type="match status" value="1"/>
</dbReference>
<evidence type="ECO:0000256" key="10">
    <source>
        <dbReference type="ARBA" id="ARBA00023157"/>
    </source>
</evidence>
<dbReference type="InterPro" id="IPR039391">
    <property type="entry name" value="Phytocyanin-like"/>
</dbReference>
<keyword evidence="10" id="KW-1015">Disulfide bond</keyword>
<keyword evidence="5 12" id="KW-0732">Signal</keyword>
<dbReference type="Gene3D" id="2.60.40.420">
    <property type="entry name" value="Cupredoxins - blue copper proteins"/>
    <property type="match status" value="1"/>
</dbReference>
<dbReference type="EMBL" id="RWGY01000004">
    <property type="protein sequence ID" value="TVU44653.1"/>
    <property type="molecule type" value="Genomic_DNA"/>
</dbReference>
<feature type="non-terminal residue" evidence="14">
    <location>
        <position position="1"/>
    </location>
</feature>
<keyword evidence="7" id="KW-1133">Transmembrane helix</keyword>
<reference evidence="14 15" key="1">
    <citation type="journal article" date="2019" name="Sci. Rep.">
        <title>A high-quality genome of Eragrostis curvula grass provides insights into Poaceae evolution and supports new strategies to enhance forage quality.</title>
        <authorList>
            <person name="Carballo J."/>
            <person name="Santos B.A.C.M."/>
            <person name="Zappacosta D."/>
            <person name="Garbus I."/>
            <person name="Selva J.P."/>
            <person name="Gallo C.A."/>
            <person name="Diaz A."/>
            <person name="Albertini E."/>
            <person name="Caccamo M."/>
            <person name="Echenique V."/>
        </authorList>
    </citation>
    <scope>NUCLEOTIDE SEQUENCE [LARGE SCALE GENOMIC DNA]</scope>
    <source>
        <strain evidence="15">cv. Victoria</strain>
        <tissue evidence="14">Leaf</tissue>
    </source>
</reference>
<feature type="signal peptide" evidence="12">
    <location>
        <begin position="1"/>
        <end position="25"/>
    </location>
</feature>
<dbReference type="Proteomes" id="UP000324897">
    <property type="component" value="Chromosome 5"/>
</dbReference>
<dbReference type="CDD" id="cd04216">
    <property type="entry name" value="Phytocyanin"/>
    <property type="match status" value="1"/>
</dbReference>
<dbReference type="InterPro" id="IPR008972">
    <property type="entry name" value="Cupredoxin"/>
</dbReference>
<comment type="caution">
    <text evidence="14">The sequence shown here is derived from an EMBL/GenBank/DDBJ whole genome shotgun (WGS) entry which is preliminary data.</text>
</comment>
<keyword evidence="9" id="KW-0472">Membrane</keyword>
<organism evidence="14 15">
    <name type="scientific">Eragrostis curvula</name>
    <name type="common">weeping love grass</name>
    <dbReference type="NCBI Taxonomy" id="38414"/>
    <lineage>
        <taxon>Eukaryota</taxon>
        <taxon>Viridiplantae</taxon>
        <taxon>Streptophyta</taxon>
        <taxon>Embryophyta</taxon>
        <taxon>Tracheophyta</taxon>
        <taxon>Spermatophyta</taxon>
        <taxon>Magnoliopsida</taxon>
        <taxon>Liliopsida</taxon>
        <taxon>Poales</taxon>
        <taxon>Poaceae</taxon>
        <taxon>PACMAD clade</taxon>
        <taxon>Chloridoideae</taxon>
        <taxon>Eragrostideae</taxon>
        <taxon>Eragrostidinae</taxon>
        <taxon>Eragrostis</taxon>
    </lineage>
</organism>
<dbReference type="PANTHER" id="PTHR33021">
    <property type="entry name" value="BLUE COPPER PROTEIN"/>
    <property type="match status" value="1"/>
</dbReference>
<evidence type="ECO:0000313" key="15">
    <source>
        <dbReference type="Proteomes" id="UP000324897"/>
    </source>
</evidence>
<gene>
    <name evidence="14" type="ORF">EJB05_04099</name>
</gene>
<dbReference type="FunFam" id="2.60.40.420:FF:000067">
    <property type="entry name" value="Cupredoxin superfamily protein"/>
    <property type="match status" value="1"/>
</dbReference>
<evidence type="ECO:0000256" key="9">
    <source>
        <dbReference type="ARBA" id="ARBA00023136"/>
    </source>
</evidence>
<dbReference type="OrthoDB" id="784190at2759"/>
<evidence type="ECO:0000256" key="6">
    <source>
        <dbReference type="ARBA" id="ARBA00022982"/>
    </source>
</evidence>
<keyword evidence="6" id="KW-0249">Electron transport</keyword>
<evidence type="ECO:0000259" key="13">
    <source>
        <dbReference type="PROSITE" id="PS51485"/>
    </source>
</evidence>
<feature type="domain" description="Phytocyanin" evidence="13">
    <location>
        <begin position="26"/>
        <end position="125"/>
    </location>
</feature>
<dbReference type="Pfam" id="PF02298">
    <property type="entry name" value="Cu_bind_like"/>
    <property type="match status" value="1"/>
</dbReference>
<keyword evidence="4" id="KW-0479">Metal-binding</keyword>
<protein>
    <recommendedName>
        <fullName evidence="13">Phytocyanin domain-containing protein</fullName>
    </recommendedName>
</protein>
<dbReference type="PANTHER" id="PTHR33021:SF441">
    <property type="entry name" value="OS03G0791366 PROTEIN"/>
    <property type="match status" value="1"/>
</dbReference>
<proteinExistence type="predicted"/>
<dbReference type="AlphaFoldDB" id="A0A5J9W9J4"/>
<keyword evidence="15" id="KW-1185">Reference proteome</keyword>
<accession>A0A5J9W9J4</accession>
<evidence type="ECO:0000256" key="2">
    <source>
        <dbReference type="ARBA" id="ARBA00022448"/>
    </source>
</evidence>
<dbReference type="GO" id="GO:0009610">
    <property type="term" value="P:response to symbiotic fungus"/>
    <property type="evidence" value="ECO:0007669"/>
    <property type="project" value="UniProtKB-ARBA"/>
</dbReference>
<evidence type="ECO:0000256" key="5">
    <source>
        <dbReference type="ARBA" id="ARBA00022729"/>
    </source>
</evidence>
<keyword evidence="2" id="KW-0813">Transport</keyword>
<keyword evidence="3" id="KW-0812">Transmembrane</keyword>
<evidence type="ECO:0000256" key="1">
    <source>
        <dbReference type="ARBA" id="ARBA00004479"/>
    </source>
</evidence>
<evidence type="ECO:0000256" key="12">
    <source>
        <dbReference type="SAM" id="SignalP"/>
    </source>
</evidence>
<keyword evidence="11" id="KW-0325">Glycoprotein</keyword>
<dbReference type="GO" id="GO:0046872">
    <property type="term" value="F:metal ion binding"/>
    <property type="evidence" value="ECO:0007669"/>
    <property type="project" value="UniProtKB-KW"/>
</dbReference>
<dbReference type="GO" id="GO:0009055">
    <property type="term" value="F:electron transfer activity"/>
    <property type="evidence" value="ECO:0007669"/>
    <property type="project" value="InterPro"/>
</dbReference>
<evidence type="ECO:0000256" key="4">
    <source>
        <dbReference type="ARBA" id="ARBA00022723"/>
    </source>
</evidence>
<dbReference type="Gramene" id="TVU44653">
    <property type="protein sequence ID" value="TVU44653"/>
    <property type="gene ID" value="EJB05_04099"/>
</dbReference>
<sequence length="199" mass="20467">MASKKTLLVMAAALAVAFLPALAAATEHTVGDGSGWTLGFDYAAWAETKQFKVGDTIVFKYSNPKHTVVEVGGADFAACTKPADATVMRTGEDRVTLDAPGRRWFVCSVGKHCQNGMKLKIIVVDAGAAPAPAPWSPSPASNPADVEGDFGALVPGSPSTAPAPASGPAAGVNGHRPCFGGRGGWRCRFGRRAGVLGLF</sequence>
<dbReference type="GO" id="GO:0005886">
    <property type="term" value="C:plasma membrane"/>
    <property type="evidence" value="ECO:0007669"/>
    <property type="project" value="TreeGrafter"/>
</dbReference>
<evidence type="ECO:0000256" key="11">
    <source>
        <dbReference type="ARBA" id="ARBA00023180"/>
    </source>
</evidence>
<dbReference type="InterPro" id="IPR003245">
    <property type="entry name" value="Phytocyanin_dom"/>
</dbReference>
<evidence type="ECO:0000256" key="3">
    <source>
        <dbReference type="ARBA" id="ARBA00022692"/>
    </source>
</evidence>
<keyword evidence="8" id="KW-0186">Copper</keyword>
<evidence type="ECO:0000256" key="7">
    <source>
        <dbReference type="ARBA" id="ARBA00022989"/>
    </source>
</evidence>
<feature type="chain" id="PRO_5023883908" description="Phytocyanin domain-containing protein" evidence="12">
    <location>
        <begin position="26"/>
        <end position="199"/>
    </location>
</feature>
<evidence type="ECO:0000313" key="14">
    <source>
        <dbReference type="EMBL" id="TVU44653.1"/>
    </source>
</evidence>
<dbReference type="SUPFAM" id="SSF49503">
    <property type="entry name" value="Cupredoxins"/>
    <property type="match status" value="1"/>
</dbReference>